<evidence type="ECO:0000256" key="4">
    <source>
        <dbReference type="ARBA" id="ARBA00023163"/>
    </source>
</evidence>
<proteinExistence type="inferred from homology"/>
<keyword evidence="3" id="KW-0238">DNA-binding</keyword>
<protein>
    <submittedName>
        <fullName evidence="6">LysR family transcriptional regulator</fullName>
    </submittedName>
</protein>
<comment type="similarity">
    <text evidence="1">Belongs to the LysR transcriptional regulatory family.</text>
</comment>
<keyword evidence="7" id="KW-1185">Reference proteome</keyword>
<dbReference type="PANTHER" id="PTHR30419">
    <property type="entry name" value="HTH-TYPE TRANSCRIPTIONAL REGULATOR YBHD"/>
    <property type="match status" value="1"/>
</dbReference>
<dbReference type="InterPro" id="IPR005119">
    <property type="entry name" value="LysR_subst-bd"/>
</dbReference>
<name>A0ABU8WED7_9BURK</name>
<dbReference type="CDD" id="cd08421">
    <property type="entry name" value="PBP2_LTTR_like_1"/>
    <property type="match status" value="1"/>
</dbReference>
<keyword evidence="4" id="KW-0804">Transcription</keyword>
<comment type="caution">
    <text evidence="6">The sequence shown here is derived from an EMBL/GenBank/DDBJ whole genome shotgun (WGS) entry which is preliminary data.</text>
</comment>
<dbReference type="Gene3D" id="1.10.10.10">
    <property type="entry name" value="Winged helix-like DNA-binding domain superfamily/Winged helix DNA-binding domain"/>
    <property type="match status" value="1"/>
</dbReference>
<evidence type="ECO:0000313" key="7">
    <source>
        <dbReference type="Proteomes" id="UP001385892"/>
    </source>
</evidence>
<gene>
    <name evidence="6" type="ORF">WKW82_03950</name>
</gene>
<dbReference type="Proteomes" id="UP001385892">
    <property type="component" value="Unassembled WGS sequence"/>
</dbReference>
<keyword evidence="2" id="KW-0805">Transcription regulation</keyword>
<dbReference type="InterPro" id="IPR050950">
    <property type="entry name" value="HTH-type_LysR_regulators"/>
</dbReference>
<dbReference type="SUPFAM" id="SSF53850">
    <property type="entry name" value="Periplasmic binding protein-like II"/>
    <property type="match status" value="1"/>
</dbReference>
<dbReference type="Gene3D" id="3.40.190.290">
    <property type="match status" value="1"/>
</dbReference>
<organism evidence="6 7">
    <name type="scientific">Variovorax rhizosphaerae</name>
    <dbReference type="NCBI Taxonomy" id="1836200"/>
    <lineage>
        <taxon>Bacteria</taxon>
        <taxon>Pseudomonadati</taxon>
        <taxon>Pseudomonadota</taxon>
        <taxon>Betaproteobacteria</taxon>
        <taxon>Burkholderiales</taxon>
        <taxon>Comamonadaceae</taxon>
        <taxon>Variovorax</taxon>
    </lineage>
</organism>
<dbReference type="InterPro" id="IPR000847">
    <property type="entry name" value="LysR_HTH_N"/>
</dbReference>
<dbReference type="EMBL" id="JBBKZT010000002">
    <property type="protein sequence ID" value="MEJ8845784.1"/>
    <property type="molecule type" value="Genomic_DNA"/>
</dbReference>
<dbReference type="InterPro" id="IPR036390">
    <property type="entry name" value="WH_DNA-bd_sf"/>
</dbReference>
<evidence type="ECO:0000259" key="5">
    <source>
        <dbReference type="PROSITE" id="PS50931"/>
    </source>
</evidence>
<dbReference type="PROSITE" id="PS50931">
    <property type="entry name" value="HTH_LYSR"/>
    <property type="match status" value="1"/>
</dbReference>
<dbReference type="InterPro" id="IPR036388">
    <property type="entry name" value="WH-like_DNA-bd_sf"/>
</dbReference>
<evidence type="ECO:0000256" key="1">
    <source>
        <dbReference type="ARBA" id="ARBA00009437"/>
    </source>
</evidence>
<dbReference type="SUPFAM" id="SSF46785">
    <property type="entry name" value="Winged helix' DNA-binding domain"/>
    <property type="match status" value="1"/>
</dbReference>
<dbReference type="PANTHER" id="PTHR30419:SF2">
    <property type="entry name" value="LYSR FAMILY TRANSCRIPTIONAL REGULATOR"/>
    <property type="match status" value="1"/>
</dbReference>
<evidence type="ECO:0000256" key="3">
    <source>
        <dbReference type="ARBA" id="ARBA00023125"/>
    </source>
</evidence>
<dbReference type="RefSeq" id="WP_340340954.1">
    <property type="nucleotide sequence ID" value="NZ_JBBKZT010000002.1"/>
</dbReference>
<evidence type="ECO:0000313" key="6">
    <source>
        <dbReference type="EMBL" id="MEJ8845784.1"/>
    </source>
</evidence>
<sequence length="301" mass="32864">MHFDLFDLRLFVFVAEESNLRRGAERACISLAAASTRIKTLEDNVGSKLFYRKPQGVELNAAGEALLHHARLVLQQVDHLKCDLQEYASGVKGHIRILANTTSISSALPSALGGFLAQHPDVHIDLRERLSQEIVIAINEAHADIGIIAGNVDTEGLEVHDFVGDELVVVVPQGHPLAGSAQVKFLDTLDADHISLAEGSALAGFLPPLARAIGRNLEFRIQVSSFESICMLVAAGVGIGIIPRSSALRHVRAMKLQIVGLADEWAKRESKIVNRMHVPLPKLAAELVRHLTNFQFEDRLI</sequence>
<feature type="domain" description="HTH lysR-type" evidence="5">
    <location>
        <begin position="3"/>
        <end position="60"/>
    </location>
</feature>
<evidence type="ECO:0000256" key="2">
    <source>
        <dbReference type="ARBA" id="ARBA00023015"/>
    </source>
</evidence>
<accession>A0ABU8WED7</accession>
<dbReference type="Pfam" id="PF03466">
    <property type="entry name" value="LysR_substrate"/>
    <property type="match status" value="1"/>
</dbReference>
<reference evidence="6 7" key="1">
    <citation type="submission" date="2024-03" db="EMBL/GenBank/DDBJ databases">
        <title>Novel species of the genus Variovorax.</title>
        <authorList>
            <person name="Liu Q."/>
            <person name="Xin Y.-H."/>
        </authorList>
    </citation>
    <scope>NUCLEOTIDE SEQUENCE [LARGE SCALE GENOMIC DNA]</scope>
    <source>
        <strain evidence="6 7">KACC 18900</strain>
    </source>
</reference>
<dbReference type="Pfam" id="PF00126">
    <property type="entry name" value="HTH_1"/>
    <property type="match status" value="1"/>
</dbReference>